<protein>
    <submittedName>
        <fullName evidence="3">Iron uptake protein A1</fullName>
    </submittedName>
</protein>
<dbReference type="PIRSF" id="PIRSF002825">
    <property type="entry name" value="CfbpA"/>
    <property type="match status" value="1"/>
</dbReference>
<feature type="signal peptide" evidence="2">
    <location>
        <begin position="1"/>
        <end position="17"/>
    </location>
</feature>
<dbReference type="EMBL" id="CP036425">
    <property type="protein sequence ID" value="QDU32369.1"/>
    <property type="molecule type" value="Genomic_DNA"/>
</dbReference>
<evidence type="ECO:0000313" key="4">
    <source>
        <dbReference type="Proteomes" id="UP000317369"/>
    </source>
</evidence>
<dbReference type="AlphaFoldDB" id="A0A517YQ74"/>
<evidence type="ECO:0000256" key="1">
    <source>
        <dbReference type="ARBA" id="ARBA00022729"/>
    </source>
</evidence>
<dbReference type="PANTHER" id="PTHR30006:SF24">
    <property type="entry name" value="SLL0237 PROTEIN"/>
    <property type="match status" value="1"/>
</dbReference>
<sequence length="377" mass="41543" precursor="true">MKLLIVMLGLVMGVVCGAVSGCDGGSVKGKGGKEVVVYCAHDSVYADAVLRKFEAETGIKVKVKYDTEATKSLGLTELLIAEKDRPKADVFWNNQLLGTADLASNGVLEGYQGEGWERMPEGLKDKDGLYTGFAGRLRVVIYNTDRFPEGIHDKTMWDLSIGDWPERGAIAKPLYGTTLSHYAVMWDLMGEAGVRLWHEDWRERGIVEKGGNSTVKNLVANGVCDWGYTDTDDFYVGKDNGKPVGMSPAWVVSNETDYQDTYAKMVNGKDRFDSPQPAVGATRWTICIPNTVGLIKGAKNDANAKLLIDYLLSEEVELMLANSKARQIPLGDVDESKLSDEVKQLKEWAKDAYPIAGLLEERNAALRWLKGKYLGED</sequence>
<dbReference type="OrthoDB" id="9791045at2"/>
<organism evidence="3 4">
    <name type="scientific">Poriferisphaera corsica</name>
    <dbReference type="NCBI Taxonomy" id="2528020"/>
    <lineage>
        <taxon>Bacteria</taxon>
        <taxon>Pseudomonadati</taxon>
        <taxon>Planctomycetota</taxon>
        <taxon>Phycisphaerae</taxon>
        <taxon>Phycisphaerales</taxon>
        <taxon>Phycisphaeraceae</taxon>
        <taxon>Poriferisphaera</taxon>
    </lineage>
</organism>
<evidence type="ECO:0000256" key="2">
    <source>
        <dbReference type="SAM" id="SignalP"/>
    </source>
</evidence>
<feature type="chain" id="PRO_5022222778" evidence="2">
    <location>
        <begin position="18"/>
        <end position="377"/>
    </location>
</feature>
<dbReference type="PANTHER" id="PTHR30006">
    <property type="entry name" value="THIAMINE-BINDING PERIPLASMIC PROTEIN-RELATED"/>
    <property type="match status" value="1"/>
</dbReference>
<reference evidence="3 4" key="1">
    <citation type="submission" date="2019-02" db="EMBL/GenBank/DDBJ databases">
        <title>Deep-cultivation of Planctomycetes and their phenomic and genomic characterization uncovers novel biology.</title>
        <authorList>
            <person name="Wiegand S."/>
            <person name="Jogler M."/>
            <person name="Boedeker C."/>
            <person name="Pinto D."/>
            <person name="Vollmers J."/>
            <person name="Rivas-Marin E."/>
            <person name="Kohn T."/>
            <person name="Peeters S.H."/>
            <person name="Heuer A."/>
            <person name="Rast P."/>
            <person name="Oberbeckmann S."/>
            <person name="Bunk B."/>
            <person name="Jeske O."/>
            <person name="Meyerdierks A."/>
            <person name="Storesund J.E."/>
            <person name="Kallscheuer N."/>
            <person name="Luecker S."/>
            <person name="Lage O.M."/>
            <person name="Pohl T."/>
            <person name="Merkel B.J."/>
            <person name="Hornburger P."/>
            <person name="Mueller R.-W."/>
            <person name="Bruemmer F."/>
            <person name="Labrenz M."/>
            <person name="Spormann A.M."/>
            <person name="Op den Camp H."/>
            <person name="Overmann J."/>
            <person name="Amann R."/>
            <person name="Jetten M.S.M."/>
            <person name="Mascher T."/>
            <person name="Medema M.H."/>
            <person name="Devos D.P."/>
            <person name="Kaster A.-K."/>
            <person name="Ovreas L."/>
            <person name="Rohde M."/>
            <person name="Galperin M.Y."/>
            <person name="Jogler C."/>
        </authorList>
    </citation>
    <scope>NUCLEOTIDE SEQUENCE [LARGE SCALE GENOMIC DNA]</scope>
    <source>
        <strain evidence="3 4">KS4</strain>
    </source>
</reference>
<name>A0A517YQ74_9BACT</name>
<accession>A0A517YQ74</accession>
<gene>
    <name evidence="3" type="primary">futA1</name>
    <name evidence="3" type="ORF">KS4_04010</name>
</gene>
<dbReference type="RefSeq" id="WP_145073826.1">
    <property type="nucleotide sequence ID" value="NZ_CP036425.1"/>
</dbReference>
<dbReference type="Pfam" id="PF01547">
    <property type="entry name" value="SBP_bac_1"/>
    <property type="match status" value="1"/>
</dbReference>
<dbReference type="InterPro" id="IPR006059">
    <property type="entry name" value="SBP"/>
</dbReference>
<keyword evidence="1 2" id="KW-0732">Signal</keyword>
<dbReference type="InterPro" id="IPR026045">
    <property type="entry name" value="Ferric-bd"/>
</dbReference>
<evidence type="ECO:0000313" key="3">
    <source>
        <dbReference type="EMBL" id="QDU32369.1"/>
    </source>
</evidence>
<dbReference type="SUPFAM" id="SSF53850">
    <property type="entry name" value="Periplasmic binding protein-like II"/>
    <property type="match status" value="1"/>
</dbReference>
<dbReference type="KEGG" id="pcor:KS4_04010"/>
<dbReference type="Proteomes" id="UP000317369">
    <property type="component" value="Chromosome"/>
</dbReference>
<dbReference type="PROSITE" id="PS51257">
    <property type="entry name" value="PROKAR_LIPOPROTEIN"/>
    <property type="match status" value="1"/>
</dbReference>
<keyword evidence="4" id="KW-1185">Reference proteome</keyword>
<dbReference type="Gene3D" id="3.40.190.10">
    <property type="entry name" value="Periplasmic binding protein-like II"/>
    <property type="match status" value="2"/>
</dbReference>
<proteinExistence type="predicted"/>